<feature type="domain" description="M23ase beta-sheet core" evidence="2">
    <location>
        <begin position="174"/>
        <end position="270"/>
    </location>
</feature>
<keyword evidence="4" id="KW-1185">Reference proteome</keyword>
<reference evidence="3 4" key="1">
    <citation type="submission" date="2020-08" db="EMBL/GenBank/DDBJ databases">
        <title>Genomic Encyclopedia of Type Strains, Phase IV (KMG-IV): sequencing the most valuable type-strain genomes for metagenomic binning, comparative biology and taxonomic classification.</title>
        <authorList>
            <person name="Goeker M."/>
        </authorList>
    </citation>
    <scope>NUCLEOTIDE SEQUENCE [LARGE SCALE GENOMIC DNA]</scope>
    <source>
        <strain evidence="3 4">DSM 27057</strain>
    </source>
</reference>
<comment type="caution">
    <text evidence="3">The sequence shown here is derived from an EMBL/GenBank/DDBJ whole genome shotgun (WGS) entry which is preliminary data.</text>
</comment>
<dbReference type="PANTHER" id="PTHR21666">
    <property type="entry name" value="PEPTIDASE-RELATED"/>
    <property type="match status" value="1"/>
</dbReference>
<protein>
    <recommendedName>
        <fullName evidence="2">M23ase beta-sheet core domain-containing protein</fullName>
    </recommendedName>
</protein>
<evidence type="ECO:0000259" key="2">
    <source>
        <dbReference type="Pfam" id="PF01551"/>
    </source>
</evidence>
<accession>A0A7W6G7B3</accession>
<dbReference type="SUPFAM" id="SSF51261">
    <property type="entry name" value="Duplicated hybrid motif"/>
    <property type="match status" value="1"/>
</dbReference>
<dbReference type="CDD" id="cd12797">
    <property type="entry name" value="M23_peptidase"/>
    <property type="match status" value="1"/>
</dbReference>
<organism evidence="3 4">
    <name type="scientific">Novosphingobium sediminicola</name>
    <dbReference type="NCBI Taxonomy" id="563162"/>
    <lineage>
        <taxon>Bacteria</taxon>
        <taxon>Pseudomonadati</taxon>
        <taxon>Pseudomonadota</taxon>
        <taxon>Alphaproteobacteria</taxon>
        <taxon>Sphingomonadales</taxon>
        <taxon>Sphingomonadaceae</taxon>
        <taxon>Novosphingobium</taxon>
    </lineage>
</organism>
<dbReference type="Proteomes" id="UP000548867">
    <property type="component" value="Unassembled WGS sequence"/>
</dbReference>
<evidence type="ECO:0000256" key="1">
    <source>
        <dbReference type="SAM" id="SignalP"/>
    </source>
</evidence>
<dbReference type="AlphaFoldDB" id="A0A7W6G7B3"/>
<dbReference type="InterPro" id="IPR011055">
    <property type="entry name" value="Dup_hybrid_motif"/>
</dbReference>
<dbReference type="PANTHER" id="PTHR21666:SF285">
    <property type="entry name" value="M23 FAMILY METALLOPEPTIDASE"/>
    <property type="match status" value="1"/>
</dbReference>
<dbReference type="InterPro" id="IPR016047">
    <property type="entry name" value="M23ase_b-sheet_dom"/>
</dbReference>
<evidence type="ECO:0000313" key="3">
    <source>
        <dbReference type="EMBL" id="MBB3956724.1"/>
    </source>
</evidence>
<dbReference type="EMBL" id="JACIDX010000016">
    <property type="protein sequence ID" value="MBB3956724.1"/>
    <property type="molecule type" value="Genomic_DNA"/>
</dbReference>
<gene>
    <name evidence="3" type="ORF">GGR38_003690</name>
</gene>
<feature type="chain" id="PRO_5031539613" description="M23ase beta-sheet core domain-containing protein" evidence="1">
    <location>
        <begin position="20"/>
        <end position="278"/>
    </location>
</feature>
<evidence type="ECO:0000313" key="4">
    <source>
        <dbReference type="Proteomes" id="UP000548867"/>
    </source>
</evidence>
<dbReference type="Pfam" id="PF01551">
    <property type="entry name" value="Peptidase_M23"/>
    <property type="match status" value="1"/>
</dbReference>
<dbReference type="Gene3D" id="2.70.70.10">
    <property type="entry name" value="Glucose Permease (Domain IIA)"/>
    <property type="match status" value="1"/>
</dbReference>
<name>A0A7W6G7B3_9SPHN</name>
<sequence>MITRRVVLGGLASLAPAAAYGFSLDVGPITFPRGETTQGGWAQGQAPKGWQIALDGAALTTDPLGRFLIAFDRDAGPVAKLTASAPGGTQAVLGLDIAPRAWRIEQINAPFRPPAIPEGEYARIRAEEVARIDAARRAGALSEGWQQQFIWPVKGRISGLFGSQRVYRGTPGAYHSGSDVAMPAGTPYLAPADGVVVLAAEKPFTLEGHLLMIDHGMGLVSAFLHSSALLVREGERVSQTQPIGKVGMTGRATGPHLHWGMRWREARLDPMLFAGPMT</sequence>
<dbReference type="RefSeq" id="WP_343059166.1">
    <property type="nucleotide sequence ID" value="NZ_JACIDX010000016.1"/>
</dbReference>
<dbReference type="GO" id="GO:0004222">
    <property type="term" value="F:metalloendopeptidase activity"/>
    <property type="evidence" value="ECO:0007669"/>
    <property type="project" value="TreeGrafter"/>
</dbReference>
<keyword evidence="1" id="KW-0732">Signal</keyword>
<proteinExistence type="predicted"/>
<dbReference type="InterPro" id="IPR050570">
    <property type="entry name" value="Cell_wall_metabolism_enzyme"/>
</dbReference>
<feature type="signal peptide" evidence="1">
    <location>
        <begin position="1"/>
        <end position="19"/>
    </location>
</feature>